<keyword evidence="2" id="KW-1185">Reference proteome</keyword>
<reference evidence="1 2" key="1">
    <citation type="submission" date="2019-04" db="EMBL/GenBank/DDBJ databases">
        <title>Lampropedia sp YIM MLB12 draf genome.</title>
        <authorList>
            <person name="Wang Y.-X."/>
        </authorList>
    </citation>
    <scope>NUCLEOTIDE SEQUENCE [LARGE SCALE GENOMIC DNA]</scope>
    <source>
        <strain evidence="1 2">YIM MLB12</strain>
    </source>
</reference>
<gene>
    <name evidence="1" type="ORF">E8K88_17425</name>
</gene>
<dbReference type="EMBL" id="SSWX01000037">
    <property type="protein sequence ID" value="THJ30711.1"/>
    <property type="molecule type" value="Genomic_DNA"/>
</dbReference>
<accession>A0A4S5BJB0</accession>
<dbReference type="AlphaFoldDB" id="A0A4S5BJB0"/>
<proteinExistence type="predicted"/>
<organism evidence="1 2">
    <name type="scientific">Lampropedia aestuarii</name>
    <dbReference type="NCBI Taxonomy" id="2562762"/>
    <lineage>
        <taxon>Bacteria</taxon>
        <taxon>Pseudomonadati</taxon>
        <taxon>Pseudomonadota</taxon>
        <taxon>Betaproteobacteria</taxon>
        <taxon>Burkholderiales</taxon>
        <taxon>Comamonadaceae</taxon>
        <taxon>Lampropedia</taxon>
    </lineage>
</organism>
<dbReference type="Proteomes" id="UP000306236">
    <property type="component" value="Unassembled WGS sequence"/>
</dbReference>
<protein>
    <submittedName>
        <fullName evidence="1">Uncharacterized protein</fullName>
    </submittedName>
</protein>
<sequence>MSNSDITQMQFELTGYITVEYEADQVELSHTFHPADFALREGGYYTDADGLGYSAILQASSRDEAGHALLFQLKCHVTQFHKLEWAYAFDGEVIDDQLSYVFEPINGKG</sequence>
<comment type="caution">
    <text evidence="1">The sequence shown here is derived from an EMBL/GenBank/DDBJ whole genome shotgun (WGS) entry which is preliminary data.</text>
</comment>
<dbReference type="RefSeq" id="WP_136407948.1">
    <property type="nucleotide sequence ID" value="NZ_JARXRQ010000001.1"/>
</dbReference>
<evidence type="ECO:0000313" key="2">
    <source>
        <dbReference type="Proteomes" id="UP000306236"/>
    </source>
</evidence>
<evidence type="ECO:0000313" key="1">
    <source>
        <dbReference type="EMBL" id="THJ30711.1"/>
    </source>
</evidence>
<name>A0A4S5BJB0_9BURK</name>